<dbReference type="EMBL" id="HBIC01030448">
    <property type="protein sequence ID" value="CAE0286574.1"/>
    <property type="molecule type" value="Transcribed_RNA"/>
</dbReference>
<dbReference type="InterPro" id="IPR011993">
    <property type="entry name" value="PH-like_dom_sf"/>
</dbReference>
<reference evidence="2" key="1">
    <citation type="submission" date="2021-01" db="EMBL/GenBank/DDBJ databases">
        <authorList>
            <person name="Corre E."/>
            <person name="Pelletier E."/>
            <person name="Niang G."/>
            <person name="Scheremetjew M."/>
            <person name="Finn R."/>
            <person name="Kale V."/>
            <person name="Holt S."/>
            <person name="Cochrane G."/>
            <person name="Meng A."/>
            <person name="Brown T."/>
            <person name="Cohen L."/>
        </authorList>
    </citation>
    <scope>NUCLEOTIDE SEQUENCE</scope>
    <source>
        <strain evidence="2">CCAP 955/1</strain>
    </source>
</reference>
<dbReference type="PROSITE" id="PS50003">
    <property type="entry name" value="PH_DOMAIN"/>
    <property type="match status" value="1"/>
</dbReference>
<evidence type="ECO:0000259" key="1">
    <source>
        <dbReference type="PROSITE" id="PS50003"/>
    </source>
</evidence>
<dbReference type="AlphaFoldDB" id="A0A7S3M8N2"/>
<sequence>MAVRRRLPDSLDDDDRAEDVPLVLNMARHTSNKNVTCAELLELSPAKFGWASKKNNSMLAWLFPCLYEQWRERYFVLIGGFLFRFASDQGEAVKGVPIPLDCITTKMLGDGCFELSTLRKRYSVRVGSEKEATEWINAIQKRKMEVIRENMGHVHLEPEVKRINKIGSYLFDRRLEIDRLVARSSTRNPLDPTTASEFSM</sequence>
<dbReference type="InterPro" id="IPR051707">
    <property type="entry name" value="PI-Interact_SigTrans_Reg"/>
</dbReference>
<proteinExistence type="predicted"/>
<organism evidence="2">
    <name type="scientific">Spumella elongata</name>
    <dbReference type="NCBI Taxonomy" id="89044"/>
    <lineage>
        <taxon>Eukaryota</taxon>
        <taxon>Sar</taxon>
        <taxon>Stramenopiles</taxon>
        <taxon>Ochrophyta</taxon>
        <taxon>Chrysophyceae</taxon>
        <taxon>Chromulinales</taxon>
        <taxon>Chromulinaceae</taxon>
        <taxon>Spumella</taxon>
    </lineage>
</organism>
<dbReference type="PANTHER" id="PTHR14336">
    <property type="entry name" value="TANDEM PH DOMAIN CONTAINING PROTEIN"/>
    <property type="match status" value="1"/>
</dbReference>
<gene>
    <name evidence="2" type="ORF">SELO1098_LOCUS15415</name>
</gene>
<dbReference type="SMART" id="SM00233">
    <property type="entry name" value="PH"/>
    <property type="match status" value="1"/>
</dbReference>
<name>A0A7S3M8N2_9STRA</name>
<dbReference type="InterPro" id="IPR001849">
    <property type="entry name" value="PH_domain"/>
</dbReference>
<protein>
    <recommendedName>
        <fullName evidence="1">PH domain-containing protein</fullName>
    </recommendedName>
</protein>
<accession>A0A7S3M8N2</accession>
<feature type="domain" description="PH" evidence="1">
    <location>
        <begin position="44"/>
        <end position="144"/>
    </location>
</feature>
<evidence type="ECO:0000313" key="2">
    <source>
        <dbReference type="EMBL" id="CAE0286574.1"/>
    </source>
</evidence>
<dbReference type="SUPFAM" id="SSF50729">
    <property type="entry name" value="PH domain-like"/>
    <property type="match status" value="1"/>
</dbReference>
<dbReference type="Pfam" id="PF00169">
    <property type="entry name" value="PH"/>
    <property type="match status" value="1"/>
</dbReference>
<dbReference type="Gene3D" id="2.30.29.30">
    <property type="entry name" value="Pleckstrin-homology domain (PH domain)/Phosphotyrosine-binding domain (PTB)"/>
    <property type="match status" value="1"/>
</dbReference>